<dbReference type="Pfam" id="PF07702">
    <property type="entry name" value="UTRA"/>
    <property type="match status" value="1"/>
</dbReference>
<dbReference type="GO" id="GO:0006547">
    <property type="term" value="P:L-histidine metabolic process"/>
    <property type="evidence" value="ECO:0007669"/>
    <property type="project" value="UniProtKB-UniRule"/>
</dbReference>
<name>A0A6J5F4J2_9BURK</name>
<sequence>MANPAAESAKTRSDEPLHQRIRSDIEQRILSGEWNPGYRIPFEHELMVEYDCARMTVSKALSALTEAGLLERRRRVGSFVRQPAAQSAVVAIPDIKSEIEARGQAYRYELLSMRRRRASKQDRERIAVPTGATVLAALCRHFADGRPAALEDRLIVLAQVPEAAHIDFRTEPPGGWLLRHIPWHVAEHQISALNATEKIAAQLNIDTGSACLVVDRQTWRLGAAVTAVRIWFPGDLQRLVARFTPSSTTPDAPGRR</sequence>
<evidence type="ECO:0000259" key="5">
    <source>
        <dbReference type="PROSITE" id="PS50949"/>
    </source>
</evidence>
<dbReference type="Pfam" id="PF00392">
    <property type="entry name" value="GntR"/>
    <property type="match status" value="1"/>
</dbReference>
<dbReference type="Gene3D" id="1.10.10.10">
    <property type="entry name" value="Winged helix-like DNA-binding domain superfamily/Winged helix DNA-binding domain"/>
    <property type="match status" value="1"/>
</dbReference>
<dbReference type="PANTHER" id="PTHR44846">
    <property type="entry name" value="MANNOSYL-D-GLYCERATE TRANSPORT/METABOLISM SYSTEM REPRESSOR MNGR-RELATED"/>
    <property type="match status" value="1"/>
</dbReference>
<dbReference type="SUPFAM" id="SSF46785">
    <property type="entry name" value="Winged helix' DNA-binding domain"/>
    <property type="match status" value="1"/>
</dbReference>
<gene>
    <name evidence="6" type="ORF">LMG29542_07396</name>
</gene>
<dbReference type="PROSITE" id="PS50949">
    <property type="entry name" value="HTH_GNTR"/>
    <property type="match status" value="1"/>
</dbReference>
<keyword evidence="7" id="KW-1185">Reference proteome</keyword>
<dbReference type="CDD" id="cd07377">
    <property type="entry name" value="WHTH_GntR"/>
    <property type="match status" value="1"/>
</dbReference>
<dbReference type="InterPro" id="IPR000524">
    <property type="entry name" value="Tscrpt_reg_HTH_GntR"/>
</dbReference>
<dbReference type="AlphaFoldDB" id="A0A6J5F4J2"/>
<reference evidence="6 7" key="1">
    <citation type="submission" date="2020-04" db="EMBL/GenBank/DDBJ databases">
        <authorList>
            <person name="De Canck E."/>
        </authorList>
    </citation>
    <scope>NUCLEOTIDE SEQUENCE [LARGE SCALE GENOMIC DNA]</scope>
    <source>
        <strain evidence="6 7">LMG 29542</strain>
    </source>
</reference>
<dbReference type="SUPFAM" id="SSF64288">
    <property type="entry name" value="Chorismate lyase-like"/>
    <property type="match status" value="1"/>
</dbReference>
<proteinExistence type="predicted"/>
<protein>
    <recommendedName>
        <fullName evidence="4">Histidine utilization repressor</fullName>
    </recommendedName>
</protein>
<dbReference type="InterPro" id="IPR028978">
    <property type="entry name" value="Chorismate_lyase_/UTRA_dom_sf"/>
</dbReference>
<evidence type="ECO:0000256" key="3">
    <source>
        <dbReference type="ARBA" id="ARBA00023163"/>
    </source>
</evidence>
<dbReference type="InterPro" id="IPR011663">
    <property type="entry name" value="UTRA"/>
</dbReference>
<dbReference type="GO" id="GO:0003677">
    <property type="term" value="F:DNA binding"/>
    <property type="evidence" value="ECO:0007669"/>
    <property type="project" value="UniProtKB-UniRule"/>
</dbReference>
<dbReference type="FunFam" id="1.10.10.10:FF:000079">
    <property type="entry name" value="GntR family transcriptional regulator"/>
    <property type="match status" value="1"/>
</dbReference>
<dbReference type="GO" id="GO:0045892">
    <property type="term" value="P:negative regulation of DNA-templated transcription"/>
    <property type="evidence" value="ECO:0007669"/>
    <property type="project" value="UniProtKB-UniRule"/>
</dbReference>
<dbReference type="EMBL" id="CADIKH010000083">
    <property type="protein sequence ID" value="CAB3773708.1"/>
    <property type="molecule type" value="Genomic_DNA"/>
</dbReference>
<dbReference type="GO" id="GO:0003700">
    <property type="term" value="F:DNA-binding transcription factor activity"/>
    <property type="evidence" value="ECO:0007669"/>
    <property type="project" value="UniProtKB-UniRule"/>
</dbReference>
<accession>A0A6J5F4J2</accession>
<keyword evidence="3" id="KW-0804">Transcription</keyword>
<dbReference type="SMART" id="SM00345">
    <property type="entry name" value="HTH_GNTR"/>
    <property type="match status" value="1"/>
</dbReference>
<evidence type="ECO:0000256" key="2">
    <source>
        <dbReference type="ARBA" id="ARBA00023125"/>
    </source>
</evidence>
<dbReference type="NCBIfam" id="TIGR02018">
    <property type="entry name" value="his_ut_repres"/>
    <property type="match status" value="1"/>
</dbReference>
<dbReference type="InterPro" id="IPR036388">
    <property type="entry name" value="WH-like_DNA-bd_sf"/>
</dbReference>
<feature type="domain" description="HTH gntR-type" evidence="5">
    <location>
        <begin position="15"/>
        <end position="83"/>
    </location>
</feature>
<dbReference type="Proteomes" id="UP000494363">
    <property type="component" value="Unassembled WGS sequence"/>
</dbReference>
<keyword evidence="2" id="KW-0238">DNA-binding</keyword>
<dbReference type="InterPro" id="IPR050679">
    <property type="entry name" value="Bact_HTH_transcr_reg"/>
</dbReference>
<evidence type="ECO:0000256" key="1">
    <source>
        <dbReference type="ARBA" id="ARBA00023015"/>
    </source>
</evidence>
<evidence type="ECO:0000313" key="6">
    <source>
        <dbReference type="EMBL" id="CAB3773708.1"/>
    </source>
</evidence>
<organism evidence="6 7">
    <name type="scientific">Paraburkholderia humisilvae</name>
    <dbReference type="NCBI Taxonomy" id="627669"/>
    <lineage>
        <taxon>Bacteria</taxon>
        <taxon>Pseudomonadati</taxon>
        <taxon>Pseudomonadota</taxon>
        <taxon>Betaproteobacteria</taxon>
        <taxon>Burkholderiales</taxon>
        <taxon>Burkholderiaceae</taxon>
        <taxon>Paraburkholderia</taxon>
    </lineage>
</organism>
<evidence type="ECO:0000313" key="7">
    <source>
        <dbReference type="Proteomes" id="UP000494363"/>
    </source>
</evidence>
<dbReference type="RefSeq" id="WP_175232697.1">
    <property type="nucleotide sequence ID" value="NZ_CADIKH010000083.1"/>
</dbReference>
<dbReference type="InterPro" id="IPR036390">
    <property type="entry name" value="WH_DNA-bd_sf"/>
</dbReference>
<dbReference type="InterPro" id="IPR010248">
    <property type="entry name" value="His_ut_repres"/>
</dbReference>
<dbReference type="Gene3D" id="3.40.1410.10">
    <property type="entry name" value="Chorismate lyase-like"/>
    <property type="match status" value="1"/>
</dbReference>
<dbReference type="PANTHER" id="PTHR44846:SF16">
    <property type="entry name" value="TRANSCRIPTIONAL REGULATOR PHNF-RELATED"/>
    <property type="match status" value="1"/>
</dbReference>
<evidence type="ECO:0000256" key="4">
    <source>
        <dbReference type="NCBIfam" id="TIGR02018"/>
    </source>
</evidence>
<dbReference type="SMART" id="SM00866">
    <property type="entry name" value="UTRA"/>
    <property type="match status" value="1"/>
</dbReference>
<keyword evidence="1" id="KW-0805">Transcription regulation</keyword>